<dbReference type="PROSITE" id="PS00108">
    <property type="entry name" value="PROTEIN_KINASE_ST"/>
    <property type="match status" value="1"/>
</dbReference>
<dbReference type="EMBL" id="JARJLG010000143">
    <property type="protein sequence ID" value="KAJ7737430.1"/>
    <property type="molecule type" value="Genomic_DNA"/>
</dbReference>
<dbReference type="InterPro" id="IPR011009">
    <property type="entry name" value="Kinase-like_dom_sf"/>
</dbReference>
<evidence type="ECO:0000313" key="9">
    <source>
        <dbReference type="EMBL" id="KAJ7737430.1"/>
    </source>
</evidence>
<dbReference type="Gene3D" id="1.10.510.10">
    <property type="entry name" value="Transferase(Phosphotransferase) domain 1"/>
    <property type="match status" value="1"/>
</dbReference>
<keyword evidence="10" id="KW-1185">Reference proteome</keyword>
<comment type="caution">
    <text evidence="9">The sequence shown here is derived from an EMBL/GenBank/DDBJ whole genome shotgun (WGS) entry which is preliminary data.</text>
</comment>
<dbReference type="PANTHER" id="PTHR24345:SF91">
    <property type="entry name" value="SERINE_THREONINE-PROTEIN KINASE PLK4"/>
    <property type="match status" value="1"/>
</dbReference>
<dbReference type="GO" id="GO:0004674">
    <property type="term" value="F:protein serine/threonine kinase activity"/>
    <property type="evidence" value="ECO:0007669"/>
    <property type="project" value="UniProtKB-KW"/>
</dbReference>
<accession>A0AAD7I8I4</accession>
<dbReference type="InterPro" id="IPR008271">
    <property type="entry name" value="Ser/Thr_kinase_AS"/>
</dbReference>
<proteinExistence type="inferred from homology"/>
<dbReference type="InterPro" id="IPR000719">
    <property type="entry name" value="Prot_kinase_dom"/>
</dbReference>
<dbReference type="Proteomes" id="UP001215280">
    <property type="component" value="Unassembled WGS sequence"/>
</dbReference>
<dbReference type="PROSITE" id="PS00107">
    <property type="entry name" value="PROTEIN_KINASE_ATP"/>
    <property type="match status" value="1"/>
</dbReference>
<dbReference type="GO" id="GO:0005524">
    <property type="term" value="F:ATP binding"/>
    <property type="evidence" value="ECO:0007669"/>
    <property type="project" value="UniProtKB-UniRule"/>
</dbReference>
<feature type="binding site" evidence="6">
    <location>
        <position position="55"/>
    </location>
    <ligand>
        <name>ATP</name>
        <dbReference type="ChEBI" id="CHEBI:30616"/>
    </ligand>
</feature>
<keyword evidence="1 7" id="KW-0723">Serine/threonine-protein kinase</keyword>
<keyword evidence="3 6" id="KW-0547">Nucleotide-binding</keyword>
<evidence type="ECO:0000313" key="10">
    <source>
        <dbReference type="Proteomes" id="UP001215280"/>
    </source>
</evidence>
<evidence type="ECO:0000256" key="4">
    <source>
        <dbReference type="ARBA" id="ARBA00022777"/>
    </source>
</evidence>
<reference evidence="9" key="1">
    <citation type="submission" date="2023-03" db="EMBL/GenBank/DDBJ databases">
        <title>Massive genome expansion in bonnet fungi (Mycena s.s.) driven by repeated elements and novel gene families across ecological guilds.</title>
        <authorList>
            <consortium name="Lawrence Berkeley National Laboratory"/>
            <person name="Harder C.B."/>
            <person name="Miyauchi S."/>
            <person name="Viragh M."/>
            <person name="Kuo A."/>
            <person name="Thoen E."/>
            <person name="Andreopoulos B."/>
            <person name="Lu D."/>
            <person name="Skrede I."/>
            <person name="Drula E."/>
            <person name="Henrissat B."/>
            <person name="Morin E."/>
            <person name="Kohler A."/>
            <person name="Barry K."/>
            <person name="LaButti K."/>
            <person name="Morin E."/>
            <person name="Salamov A."/>
            <person name="Lipzen A."/>
            <person name="Mereny Z."/>
            <person name="Hegedus B."/>
            <person name="Baldrian P."/>
            <person name="Stursova M."/>
            <person name="Weitz H."/>
            <person name="Taylor A."/>
            <person name="Grigoriev I.V."/>
            <person name="Nagy L.G."/>
            <person name="Martin F."/>
            <person name="Kauserud H."/>
        </authorList>
    </citation>
    <scope>NUCLEOTIDE SEQUENCE</scope>
    <source>
        <strain evidence="9">CBHHK188m</strain>
    </source>
</reference>
<dbReference type="SMART" id="SM00220">
    <property type="entry name" value="S_TKc"/>
    <property type="match status" value="1"/>
</dbReference>
<protein>
    <submittedName>
        <fullName evidence="9">Kinase-like domain-containing protein</fullName>
    </submittedName>
</protein>
<name>A0AAD7I8I4_9AGAR</name>
<dbReference type="PANTHER" id="PTHR24345">
    <property type="entry name" value="SERINE/THREONINE-PROTEIN KINASE PLK"/>
    <property type="match status" value="1"/>
</dbReference>
<keyword evidence="4 9" id="KW-0418">Kinase</keyword>
<comment type="similarity">
    <text evidence="7">Belongs to the protein kinase superfamily.</text>
</comment>
<organism evidence="9 10">
    <name type="scientific">Mycena maculata</name>
    <dbReference type="NCBI Taxonomy" id="230809"/>
    <lineage>
        <taxon>Eukaryota</taxon>
        <taxon>Fungi</taxon>
        <taxon>Dikarya</taxon>
        <taxon>Basidiomycota</taxon>
        <taxon>Agaricomycotina</taxon>
        <taxon>Agaricomycetes</taxon>
        <taxon>Agaricomycetidae</taxon>
        <taxon>Agaricales</taxon>
        <taxon>Marasmiineae</taxon>
        <taxon>Mycenaceae</taxon>
        <taxon>Mycena</taxon>
    </lineage>
</organism>
<gene>
    <name evidence="9" type="ORF">DFH07DRAFT_94642</name>
</gene>
<keyword evidence="2" id="KW-0808">Transferase</keyword>
<evidence type="ECO:0000256" key="2">
    <source>
        <dbReference type="ARBA" id="ARBA00022679"/>
    </source>
</evidence>
<evidence type="ECO:0000259" key="8">
    <source>
        <dbReference type="PROSITE" id="PS50011"/>
    </source>
</evidence>
<dbReference type="SUPFAM" id="SSF56112">
    <property type="entry name" value="Protein kinase-like (PK-like)"/>
    <property type="match status" value="1"/>
</dbReference>
<dbReference type="Pfam" id="PF00069">
    <property type="entry name" value="Pkinase"/>
    <property type="match status" value="1"/>
</dbReference>
<dbReference type="GO" id="GO:0005634">
    <property type="term" value="C:nucleus"/>
    <property type="evidence" value="ECO:0007669"/>
    <property type="project" value="TreeGrafter"/>
</dbReference>
<evidence type="ECO:0000256" key="3">
    <source>
        <dbReference type="ARBA" id="ARBA00022741"/>
    </source>
</evidence>
<sequence length="436" mass="47781">MPPPPSLLLPDLTGTFVDEGYLHLVQLLGCGGSAKVYKALDTTSSSDDPLYFAVKCMRNCASGSEGAAILQHEVNIHAAVAHEPGVLTYHKVFAEGEKREFVFIVLDLCTGGDMLDAIFWRRIYVDRPVLVRQVFLEVLDAVEDCHVNGVYHRDVKPDNILYRSARRGIRIADFGLATREEESTSFKCGSLAYMSPECADETRTSYSPLQSDLWGLSITLLNLITTQNPWHVADLTDARYATYRADPDNYLYNILHLSPGANHLFSWCFATDPAMRPSLAQMRSVVRELLPSDFMPHTPAPRAPKPAAPCVQRPLYSAILSAIRSSVPTTLCSVSSSPLVSGLPALSMSSSSSTSSYSAGPPTPPIDGMHDQRVAVVDLLDVDADTDTEDSGLAEAHFPPLIPTKLHTPQPVTPAQIAVESVEGYQWFPDDVDWVY</sequence>
<dbReference type="InterPro" id="IPR017441">
    <property type="entry name" value="Protein_kinase_ATP_BS"/>
</dbReference>
<evidence type="ECO:0000256" key="1">
    <source>
        <dbReference type="ARBA" id="ARBA00022527"/>
    </source>
</evidence>
<feature type="domain" description="Protein kinase" evidence="8">
    <location>
        <begin position="22"/>
        <end position="290"/>
    </location>
</feature>
<evidence type="ECO:0000256" key="7">
    <source>
        <dbReference type="RuleBase" id="RU000304"/>
    </source>
</evidence>
<keyword evidence="5 6" id="KW-0067">ATP-binding</keyword>
<dbReference type="PROSITE" id="PS50011">
    <property type="entry name" value="PROTEIN_KINASE_DOM"/>
    <property type="match status" value="1"/>
</dbReference>
<evidence type="ECO:0000256" key="6">
    <source>
        <dbReference type="PROSITE-ProRule" id="PRU10141"/>
    </source>
</evidence>
<dbReference type="AlphaFoldDB" id="A0AAD7I8I4"/>
<evidence type="ECO:0000256" key="5">
    <source>
        <dbReference type="ARBA" id="ARBA00022840"/>
    </source>
</evidence>